<dbReference type="Gene3D" id="2.40.128.630">
    <property type="match status" value="1"/>
</dbReference>
<dbReference type="InterPro" id="IPR011047">
    <property type="entry name" value="Quinoprotein_ADH-like_sf"/>
</dbReference>
<dbReference type="SUPFAM" id="SSF50998">
    <property type="entry name" value="Quinoprotein alcohol dehydrogenase-like"/>
    <property type="match status" value="2"/>
</dbReference>
<feature type="domain" description="Pyrrolo-quinoline quinone repeat" evidence="2">
    <location>
        <begin position="232"/>
        <end position="371"/>
    </location>
</feature>
<evidence type="ECO:0000313" key="4">
    <source>
        <dbReference type="Proteomes" id="UP000275401"/>
    </source>
</evidence>
<dbReference type="EMBL" id="RIBZ01000218">
    <property type="protein sequence ID" value="RNG26004.1"/>
    <property type="molecule type" value="Genomic_DNA"/>
</dbReference>
<gene>
    <name evidence="3" type="ORF">EEJ42_16455</name>
</gene>
<dbReference type="Proteomes" id="UP000275401">
    <property type="component" value="Unassembled WGS sequence"/>
</dbReference>
<feature type="region of interest" description="Disordered" evidence="1">
    <location>
        <begin position="1"/>
        <end position="27"/>
    </location>
</feature>
<comment type="caution">
    <text evidence="3">The sequence shown here is derived from an EMBL/GenBank/DDBJ whole genome shotgun (WGS) entry which is preliminary data.</text>
</comment>
<keyword evidence="4" id="KW-1185">Reference proteome</keyword>
<sequence>DRPAPPTPAQRLAAARPSRRRVEGAPPTPVWRYGIEGAAPAYAPLIWRDAVAVITGERFVAGIDLRTGKRLWTQDGLRPKGQPWAGGEDVLFVPGDGIAALEPRTGRIQWRSKEFRRGAPTSFAGLLAVDGTTVWFTAETRDGSGRVVVAYDIGQRDEMWRGPLPDGFTDGLLLKGALVVMNRGGQGAKTKQAMAFSRDAGKRLWRRVYPGVSAEGMVTTDADRTLIAAVGSTLRGFDAARGVKGLWSVAALGKDGEGHHPDFGLPLVHGKTAYAADGGYALHSIEAATGRIRWQRTYGFAMKALSAPRTPDTVVSPAGHRVLTAGDAEVDAFDAEDGALLWRFADADGAAGKGAARRKVAVTDDRVVVIGHKSVYALPLD</sequence>
<dbReference type="PANTHER" id="PTHR34512">
    <property type="entry name" value="CELL SURFACE PROTEIN"/>
    <property type="match status" value="1"/>
</dbReference>
<accession>A0A3M8W7U0</accession>
<feature type="non-terminal residue" evidence="3">
    <location>
        <position position="1"/>
    </location>
</feature>
<dbReference type="AlphaFoldDB" id="A0A3M8W7U0"/>
<feature type="domain" description="Pyrrolo-quinoline quinone repeat" evidence="2">
    <location>
        <begin position="98"/>
        <end position="211"/>
    </location>
</feature>
<dbReference type="InterPro" id="IPR002372">
    <property type="entry name" value="PQQ_rpt_dom"/>
</dbReference>
<dbReference type="PANTHER" id="PTHR34512:SF30">
    <property type="entry name" value="OUTER MEMBRANE PROTEIN ASSEMBLY FACTOR BAMB"/>
    <property type="match status" value="1"/>
</dbReference>
<evidence type="ECO:0000259" key="2">
    <source>
        <dbReference type="Pfam" id="PF13360"/>
    </source>
</evidence>
<dbReference type="SMART" id="SM00564">
    <property type="entry name" value="PQQ"/>
    <property type="match status" value="3"/>
</dbReference>
<evidence type="ECO:0000313" key="3">
    <source>
        <dbReference type="EMBL" id="RNG26004.1"/>
    </source>
</evidence>
<dbReference type="InterPro" id="IPR015943">
    <property type="entry name" value="WD40/YVTN_repeat-like_dom_sf"/>
</dbReference>
<proteinExistence type="predicted"/>
<protein>
    <recommendedName>
        <fullName evidence="2">Pyrrolo-quinoline quinone repeat domain-containing protein</fullName>
    </recommendedName>
</protein>
<organism evidence="3 4">
    <name type="scientific">Streptomyces botrytidirepellens</name>
    <dbReference type="NCBI Taxonomy" id="2486417"/>
    <lineage>
        <taxon>Bacteria</taxon>
        <taxon>Bacillati</taxon>
        <taxon>Actinomycetota</taxon>
        <taxon>Actinomycetes</taxon>
        <taxon>Kitasatosporales</taxon>
        <taxon>Streptomycetaceae</taxon>
        <taxon>Streptomyces</taxon>
    </lineage>
</organism>
<evidence type="ECO:0000256" key="1">
    <source>
        <dbReference type="SAM" id="MobiDB-lite"/>
    </source>
</evidence>
<dbReference type="InterPro" id="IPR018391">
    <property type="entry name" value="PQQ_b-propeller_rpt"/>
</dbReference>
<name>A0A3M8W7U0_9ACTN</name>
<reference evidence="3 4" key="1">
    <citation type="submission" date="2018-11" db="EMBL/GenBank/DDBJ databases">
        <title>The Potential of Streptomyces as Biocontrol Agents against the Tomato grey mould, Botrytis cinerea (Gray mold) Frontiers in Microbiology.</title>
        <authorList>
            <person name="Li D."/>
        </authorList>
    </citation>
    <scope>NUCLEOTIDE SEQUENCE [LARGE SCALE GENOMIC DNA]</scope>
    <source>
        <strain evidence="3 4">NEAU-LD23</strain>
    </source>
</reference>
<dbReference type="Pfam" id="PF13360">
    <property type="entry name" value="PQQ_2"/>
    <property type="match status" value="2"/>
</dbReference>
<dbReference type="Gene3D" id="2.130.10.10">
    <property type="entry name" value="YVTN repeat-like/Quinoprotein amine dehydrogenase"/>
    <property type="match status" value="1"/>
</dbReference>
<dbReference type="RefSeq" id="WP_148081977.1">
    <property type="nucleotide sequence ID" value="NZ_RIBZ01000218.1"/>
</dbReference>